<protein>
    <recommendedName>
        <fullName evidence="3">DUF4145 domain-containing protein</fullName>
    </recommendedName>
</protein>
<proteinExistence type="predicted"/>
<evidence type="ECO:0000313" key="1">
    <source>
        <dbReference type="EMBL" id="NER11217.1"/>
    </source>
</evidence>
<comment type="caution">
    <text evidence="1">The sequence shown here is derived from an EMBL/GenBank/DDBJ whole genome shotgun (WGS) entry which is preliminary data.</text>
</comment>
<dbReference type="EMBL" id="JAABOP010000003">
    <property type="protein sequence ID" value="NER11217.1"/>
    <property type="molecule type" value="Genomic_DNA"/>
</dbReference>
<accession>A0A6P0UDW6</accession>
<dbReference type="Proteomes" id="UP000468443">
    <property type="component" value="Unassembled WGS sequence"/>
</dbReference>
<keyword evidence="2" id="KW-1185">Reference proteome</keyword>
<gene>
    <name evidence="1" type="ORF">GWK09_11855</name>
</gene>
<sequence length="218" mass="24578">MDYRIFIKQLDTLLDIHRDMQNKSKHNDLSDLPKTDRQSLVTRAISAINRITGINSTYSQEIERIIIKDPHLHLHTSSVLGVLLALRDDIADGYMQNLAELVHADIFADFLEMAQHLCDNKYKDPSAVLAGSTLESHLKKLAIKNSIPVEVNGKPVKADKLNADLAKANVYSVLDQKNVTAWLDLRNKAAHGNYKEYNIDQVILLIASIREFISRIPA</sequence>
<evidence type="ECO:0000313" key="2">
    <source>
        <dbReference type="Proteomes" id="UP000468443"/>
    </source>
</evidence>
<reference evidence="1 2" key="1">
    <citation type="submission" date="2020-01" db="EMBL/GenBank/DDBJ databases">
        <title>Muriicola jejuensis KCTC 22299.</title>
        <authorList>
            <person name="Wang G."/>
        </authorList>
    </citation>
    <scope>NUCLEOTIDE SEQUENCE [LARGE SCALE GENOMIC DNA]</scope>
    <source>
        <strain evidence="1 2">KCTC 22299</strain>
    </source>
</reference>
<name>A0A6P0UDW6_9FLAO</name>
<organism evidence="1 2">
    <name type="scientific">Muriicola jejuensis</name>
    <dbReference type="NCBI Taxonomy" id="504488"/>
    <lineage>
        <taxon>Bacteria</taxon>
        <taxon>Pseudomonadati</taxon>
        <taxon>Bacteroidota</taxon>
        <taxon>Flavobacteriia</taxon>
        <taxon>Flavobacteriales</taxon>
        <taxon>Flavobacteriaceae</taxon>
        <taxon>Muriicola</taxon>
    </lineage>
</organism>
<dbReference type="AlphaFoldDB" id="A0A6P0UDW6"/>
<evidence type="ECO:0008006" key="3">
    <source>
        <dbReference type="Google" id="ProtNLM"/>
    </source>
</evidence>
<dbReference type="RefSeq" id="WP_163693663.1">
    <property type="nucleotide sequence ID" value="NZ_FXTW01000004.1"/>
</dbReference>